<evidence type="ECO:0000259" key="7">
    <source>
        <dbReference type="PROSITE" id="PS51657"/>
    </source>
</evidence>
<feature type="compositionally biased region" description="Polar residues" evidence="6">
    <location>
        <begin position="816"/>
        <end position="832"/>
    </location>
</feature>
<protein>
    <submittedName>
        <fullName evidence="9">Polyprotein</fullName>
    </submittedName>
</protein>
<feature type="domain" description="(+)RNA virus helicase C-terminal" evidence="7">
    <location>
        <begin position="1255"/>
        <end position="1588"/>
    </location>
</feature>
<dbReference type="EMBL" id="MT409627">
    <property type="protein sequence ID" value="QNT12719.1"/>
    <property type="molecule type" value="Genomic_RNA"/>
</dbReference>
<dbReference type="GO" id="GO:0016787">
    <property type="term" value="F:hydrolase activity"/>
    <property type="evidence" value="ECO:0007669"/>
    <property type="project" value="UniProtKB-KW"/>
</dbReference>
<feature type="region of interest" description="Disordered" evidence="6">
    <location>
        <begin position="1045"/>
        <end position="1079"/>
    </location>
</feature>
<dbReference type="PROSITE" id="PS51743">
    <property type="entry name" value="ALPHAVIRUS_MT"/>
    <property type="match status" value="1"/>
</dbReference>
<evidence type="ECO:0000256" key="1">
    <source>
        <dbReference type="ARBA" id="ARBA00022679"/>
    </source>
</evidence>
<dbReference type="GO" id="GO:0003723">
    <property type="term" value="F:RNA binding"/>
    <property type="evidence" value="ECO:0007669"/>
    <property type="project" value="InterPro"/>
</dbReference>
<evidence type="ECO:0000256" key="4">
    <source>
        <dbReference type="ARBA" id="ARBA00022801"/>
    </source>
</evidence>
<dbReference type="InterPro" id="IPR002588">
    <property type="entry name" value="Alphavirus-like_MT_dom"/>
</dbReference>
<dbReference type="Pfam" id="PF01660">
    <property type="entry name" value="Vmethyltransf"/>
    <property type="match status" value="1"/>
</dbReference>
<evidence type="ECO:0000313" key="10">
    <source>
        <dbReference type="Proteomes" id="UP000679762"/>
    </source>
</evidence>
<feature type="compositionally biased region" description="Basic and acidic residues" evidence="6">
    <location>
        <begin position="713"/>
        <end position="744"/>
    </location>
</feature>
<keyword evidence="5" id="KW-0067">ATP-binding</keyword>
<sequence length="1590" mass="178969">MAQTFQKSDISSCLNLETMYSDLLKQVTSRLNFKENSDLFLHVDQSLKSLLKDKEDVLSHKPKCLISANLDNDSRALLDNAFPELQITYTGSTRSEHPMCYAVRMAFNSLFHCYGAIATCIDIGGNVQQHRRVGHTNIHVCNPTLSGKDVARRVSEYSDALKTLHVGSLTATINVAESDDSVTCCHRRFEDCDVESLSAYLVDVYDVSLLEIANGMDRHGTLFVNIALILPVELIQDSGEVEIRSLNTVVRWCGSEVTYFIGNSGDSYTHNRYSLLKYLDTNRVVSELGTTYDVIYEGDRLGYKYFRVVKSSADLEAPTSVRRYDSTLNGMYHCSLPMPGKFGYEVKELYLDGDFVERVQSYLTNVASGVNERTFEYTVTNLRSQKTCLIVGSRTVHARVDIDAADLPTLAAILLTDSVKKRQAAMGATKDFLNDKGSLVGLFSLVRRHMKDTFSKKMYNVKLGVLKYLDPKVHTVFMAMEKPLEKVETKVDVTLHQMFGGNSSDVVLSLNSRIDSVNSKVKEQELAVVLKTIIDNLKILAPDEMERLVQAGLEGTLTANLLAKKFLAHNLSAVLGGGNKERGVSNLETVEEMTAKLLERKEILNDRRRRERLPELYDQVVEPVVGTTPEKILRSAKDFFRWLTLSSDGLRSASYPVGENKCKVKALLYSKPGAADSVERNVDRWKNYAPNMGRKTRRSDTEEQGKLVDVEIETGTEHQEKQEEVLKPEPETETSHRQQEKQEEVSVSEPKVVEEEGECSKDNEYADFMMAFEEAELELLEEKIRQTRILSELSQIQVPKHWLKLKGKVVEEDNSGETSSVRCVENESSASTDDSEQRQFDELVPLPRSISVPKPPESSTETTVGHIIQYDDNLVSCGVMTGVLPVVDFNKCASVELLGRRCWYFSKYGLSFSDEGTVFPSNCWVQQFSQISASFGSFNAVLVERFNAGVITPFKSVGKECLHENSNILKINLNGDCSFTLETGVGRKTFNLRHMAVIVLKLRSTIHAKYSERVFGEGRISLTFFLQKYSASEIRSLNDVRTEVRNVETPEKPNESDVHFQIEEDEETPETSPSQQNEFVEEVGDDSNLNDNLISLNFSTPNKHQTVDESSDESSLVEVLRTVLEAGCEWVFAEEPIRAMSSKSVCPPNILPERLSNHSTLEYLLLLANSCYKMYERYQKLFGNRNLIKGKKQFPAAVNSMFKDLHIFNRHRKTVRIDGEDELICHAAYVFNLSTGDFISPGEISTSLDKDAIFCVDSELFKGIQLKIFRAIVRTGMMYNFEKRFDALKITLEDTPPGGGKTTSLLKKYKSDKDGTRLFTANAESSKDINIALNKDYHTTNKRYSRTIDSQIINCSRIVRVRVACVDECFLVHSGALKICCVLSGANEIFLYGDSQQIPFINRLQTFHCKVPVVDTSKFKVIRRNVSYRCPGDICALLSQKKDGRGVLCYPEGVKKGNSKRPDRSVSYACISSLSDVDIEKGDLLVTFTQDEKHAVNTEIMKRRVDAVAKTVHEIQGKTVEKLKIVRIKPAEDPVFTMSGHEIVALSRHTCGVKYYCISKRLFDGIGRDIRTALNFKESVFSGVSYQQCS</sequence>
<keyword evidence="10" id="KW-1185">Reference proteome</keyword>
<proteinExistence type="predicted"/>
<evidence type="ECO:0000256" key="5">
    <source>
        <dbReference type="ARBA" id="ARBA00022840"/>
    </source>
</evidence>
<feature type="region of interest" description="Disordered" evidence="6">
    <location>
        <begin position="816"/>
        <end position="838"/>
    </location>
</feature>
<keyword evidence="3" id="KW-0688">Ribosomal frameshifting</keyword>
<dbReference type="PROSITE" id="PS51657">
    <property type="entry name" value="PSRV_HELICASE"/>
    <property type="match status" value="1"/>
</dbReference>
<organism evidence="9 10">
    <name type="scientific">Yam asymptomatic virus 1</name>
    <dbReference type="NCBI Taxonomy" id="2771210"/>
    <lineage>
        <taxon>Viruses</taxon>
        <taxon>Riboviria</taxon>
        <taxon>Orthornavirae</taxon>
        <taxon>Kitrinoviricota</taxon>
        <taxon>Alsuviricetes</taxon>
        <taxon>Martellivirales</taxon>
        <taxon>Closteroviridae</taxon>
        <taxon>Ampelovirus</taxon>
        <taxon>Ampelovirus dioscoreae</taxon>
    </lineage>
</organism>
<evidence type="ECO:0000313" key="9">
    <source>
        <dbReference type="EMBL" id="QNT12719.1"/>
    </source>
</evidence>
<feature type="compositionally biased region" description="Basic and acidic residues" evidence="6">
    <location>
        <begin position="1045"/>
        <end position="1062"/>
    </location>
</feature>
<dbReference type="GO" id="GO:0008174">
    <property type="term" value="F:mRNA methyltransferase activity"/>
    <property type="evidence" value="ECO:0007669"/>
    <property type="project" value="UniProtKB-UniRule"/>
</dbReference>
<dbReference type="KEGG" id="vg:80536825"/>
<keyword evidence="2" id="KW-0547">Nucleotide-binding</keyword>
<evidence type="ECO:0000259" key="8">
    <source>
        <dbReference type="PROSITE" id="PS51743"/>
    </source>
</evidence>
<keyword evidence="1" id="KW-0808">Transferase</keyword>
<dbReference type="GeneID" id="80536825"/>
<accession>A0A7H1JMH2</accession>
<evidence type="ECO:0000256" key="6">
    <source>
        <dbReference type="SAM" id="MobiDB-lite"/>
    </source>
</evidence>
<feature type="domain" description="Alphavirus-like MT" evidence="8">
    <location>
        <begin position="88"/>
        <end position="279"/>
    </location>
</feature>
<dbReference type="InterPro" id="IPR027351">
    <property type="entry name" value="(+)RNA_virus_helicase_core_dom"/>
</dbReference>
<dbReference type="Gene3D" id="3.40.50.300">
    <property type="entry name" value="P-loop containing nucleotide triphosphate hydrolases"/>
    <property type="match status" value="2"/>
</dbReference>
<dbReference type="GO" id="GO:0075523">
    <property type="term" value="P:viral translational frameshifting"/>
    <property type="evidence" value="ECO:0007669"/>
    <property type="project" value="UniProtKB-KW"/>
</dbReference>
<feature type="compositionally biased region" description="Basic and acidic residues" evidence="6">
    <location>
        <begin position="751"/>
        <end position="760"/>
    </location>
</feature>
<dbReference type="Proteomes" id="UP000679762">
    <property type="component" value="Segment"/>
</dbReference>
<dbReference type="InterPro" id="IPR027417">
    <property type="entry name" value="P-loop_NTPase"/>
</dbReference>
<feature type="region of interest" description="Disordered" evidence="6">
    <location>
        <begin position="713"/>
        <end position="760"/>
    </location>
</feature>
<dbReference type="GO" id="GO:0006396">
    <property type="term" value="P:RNA processing"/>
    <property type="evidence" value="ECO:0007669"/>
    <property type="project" value="InterPro"/>
</dbReference>
<evidence type="ECO:0000256" key="3">
    <source>
        <dbReference type="ARBA" id="ARBA00022758"/>
    </source>
</evidence>
<dbReference type="GO" id="GO:0016556">
    <property type="term" value="P:mRNA modification"/>
    <property type="evidence" value="ECO:0007669"/>
    <property type="project" value="InterPro"/>
</dbReference>
<dbReference type="Pfam" id="PF01443">
    <property type="entry name" value="Viral_helicase1"/>
    <property type="match status" value="1"/>
</dbReference>
<dbReference type="RefSeq" id="YP_010798580.1">
    <property type="nucleotide sequence ID" value="NC_076495.1"/>
</dbReference>
<name>A0A7H1JMH2_9CLOS</name>
<evidence type="ECO:0000256" key="2">
    <source>
        <dbReference type="ARBA" id="ARBA00022741"/>
    </source>
</evidence>
<keyword evidence="4" id="KW-0378">Hydrolase</keyword>
<reference evidence="9" key="1">
    <citation type="journal article" date="2020" name="Arch.">
        <title>Yam asymptomatic virus 1, a novel virus infecting yams (Dioscorea spp.) with significant prevalence in a germplasm collection.</title>
        <authorList>
            <person name="Marais A."/>
            <person name="Umber M."/>
            <person name="Filloux D."/>
            <person name="Gomez R.M."/>
            <person name="Faure C."/>
            <person name="Pavis C."/>
            <person name="Julian C."/>
            <person name="Roumagnac P."/>
            <person name="Acina-Mambole I."/>
            <person name="Bonheur L."/>
            <person name="Theil S."/>
            <person name="Contreras S."/>
            <person name="Candresse T."/>
            <person name="Teycheney P.Y."/>
        </authorList>
    </citation>
    <scope>NUCLEOTIDE SEQUENCE</scope>
    <source>
        <strain evidence="9">VU567Da</strain>
    </source>
</reference>
<gene>
    <name evidence="9" type="primary">ORF1a</name>
</gene>
<dbReference type="GO" id="GO:0005524">
    <property type="term" value="F:ATP binding"/>
    <property type="evidence" value="ECO:0007669"/>
    <property type="project" value="UniProtKB-KW"/>
</dbReference>